<comment type="caution">
    <text evidence="2">The sequence shown here is derived from an EMBL/GenBank/DDBJ whole genome shotgun (WGS) entry which is preliminary data.</text>
</comment>
<dbReference type="Proteomes" id="UP000626092">
    <property type="component" value="Unassembled WGS sequence"/>
</dbReference>
<organism evidence="2 3">
    <name type="scientific">Rhododendron simsii</name>
    <name type="common">Sims's rhododendron</name>
    <dbReference type="NCBI Taxonomy" id="118357"/>
    <lineage>
        <taxon>Eukaryota</taxon>
        <taxon>Viridiplantae</taxon>
        <taxon>Streptophyta</taxon>
        <taxon>Embryophyta</taxon>
        <taxon>Tracheophyta</taxon>
        <taxon>Spermatophyta</taxon>
        <taxon>Magnoliopsida</taxon>
        <taxon>eudicotyledons</taxon>
        <taxon>Gunneridae</taxon>
        <taxon>Pentapetalae</taxon>
        <taxon>asterids</taxon>
        <taxon>Ericales</taxon>
        <taxon>Ericaceae</taxon>
        <taxon>Ericoideae</taxon>
        <taxon>Rhodoreae</taxon>
        <taxon>Rhododendron</taxon>
    </lineage>
</organism>
<dbReference type="EMBL" id="WJXA01000002">
    <property type="protein sequence ID" value="KAF7150689.1"/>
    <property type="molecule type" value="Genomic_DNA"/>
</dbReference>
<accession>A0A834LWD1</accession>
<feature type="compositionally biased region" description="Polar residues" evidence="1">
    <location>
        <begin position="34"/>
        <end position="46"/>
    </location>
</feature>
<proteinExistence type="predicted"/>
<evidence type="ECO:0000313" key="3">
    <source>
        <dbReference type="Proteomes" id="UP000626092"/>
    </source>
</evidence>
<evidence type="ECO:0000256" key="1">
    <source>
        <dbReference type="SAM" id="MobiDB-lite"/>
    </source>
</evidence>
<feature type="region of interest" description="Disordered" evidence="1">
    <location>
        <begin position="1"/>
        <end position="48"/>
    </location>
</feature>
<gene>
    <name evidence="2" type="ORF">RHSIM_Rhsim02G0186300</name>
</gene>
<protein>
    <submittedName>
        <fullName evidence="2">Uncharacterized protein</fullName>
    </submittedName>
</protein>
<keyword evidence="3" id="KW-1185">Reference proteome</keyword>
<name>A0A834LWD1_RHOSS</name>
<sequence>MKAATWPLGLQKHDKASDSPPSDENSHGFIAATNDPNTSESVTSKPTIPPGIFKEQVIEFIRRLRATDSEMPAKIRNIILKEPVLDLVKECHSIVEDAFEKQFSELEAKYYADLAEDHINQERSDGMNESDTFGTL</sequence>
<evidence type="ECO:0000313" key="2">
    <source>
        <dbReference type="EMBL" id="KAF7150689.1"/>
    </source>
</evidence>
<dbReference type="AlphaFoldDB" id="A0A834LWD1"/>
<reference evidence="2" key="1">
    <citation type="submission" date="2019-11" db="EMBL/GenBank/DDBJ databases">
        <authorList>
            <person name="Liu Y."/>
            <person name="Hou J."/>
            <person name="Li T.-Q."/>
            <person name="Guan C.-H."/>
            <person name="Wu X."/>
            <person name="Wu H.-Z."/>
            <person name="Ling F."/>
            <person name="Zhang R."/>
            <person name="Shi X.-G."/>
            <person name="Ren J.-P."/>
            <person name="Chen E.-F."/>
            <person name="Sun J.-M."/>
        </authorList>
    </citation>
    <scope>NUCLEOTIDE SEQUENCE</scope>
    <source>
        <strain evidence="2">Adult_tree_wgs_1</strain>
        <tissue evidence="2">Leaves</tissue>
    </source>
</reference>
<dbReference type="OrthoDB" id="1653177at2759"/>